<evidence type="ECO:0000313" key="7">
    <source>
        <dbReference type="Proteomes" id="UP000886885"/>
    </source>
</evidence>
<evidence type="ECO:0000256" key="1">
    <source>
        <dbReference type="ARBA" id="ARBA00022884"/>
    </source>
</evidence>
<evidence type="ECO:0000313" key="6">
    <source>
        <dbReference type="EMBL" id="KAG6767342.1"/>
    </source>
</evidence>
<reference evidence="6" key="1">
    <citation type="journal article" date="2020" name="bioRxiv">
        <title>Hybrid origin of Populus tomentosa Carr. identified through genome sequencing and phylogenomic analysis.</title>
        <authorList>
            <person name="An X."/>
            <person name="Gao K."/>
            <person name="Chen Z."/>
            <person name="Li J."/>
            <person name="Yang X."/>
            <person name="Yang X."/>
            <person name="Zhou J."/>
            <person name="Guo T."/>
            <person name="Zhao T."/>
            <person name="Huang S."/>
            <person name="Miao D."/>
            <person name="Khan W.U."/>
            <person name="Rao P."/>
            <person name="Ye M."/>
            <person name="Lei B."/>
            <person name="Liao W."/>
            <person name="Wang J."/>
            <person name="Ji L."/>
            <person name="Li Y."/>
            <person name="Guo B."/>
            <person name="Mustafa N.S."/>
            <person name="Li S."/>
            <person name="Yun Q."/>
            <person name="Keller S.R."/>
            <person name="Mao J."/>
            <person name="Zhang R."/>
            <person name="Strauss S.H."/>
        </authorList>
    </citation>
    <scope>NUCLEOTIDE SEQUENCE</scope>
    <source>
        <strain evidence="6">GM15</strain>
        <tissue evidence="6">Leaf</tissue>
    </source>
</reference>
<evidence type="ECO:0000256" key="2">
    <source>
        <dbReference type="PROSITE-ProRule" id="PRU00176"/>
    </source>
</evidence>
<dbReference type="InterPro" id="IPR000504">
    <property type="entry name" value="RRM_dom"/>
</dbReference>
<dbReference type="SMART" id="SM00360">
    <property type="entry name" value="RRM"/>
    <property type="match status" value="1"/>
</dbReference>
<dbReference type="EMBL" id="JAAWWB010000014">
    <property type="protein sequence ID" value="KAG6767342.1"/>
    <property type="molecule type" value="Genomic_DNA"/>
</dbReference>
<evidence type="ECO:0000256" key="3">
    <source>
        <dbReference type="SAM" id="Coils"/>
    </source>
</evidence>
<accession>A0A8X7ZGS0</accession>
<dbReference type="OrthoDB" id="4726at2759"/>
<dbReference type="PANTHER" id="PTHR23236:SF102">
    <property type="entry name" value="POLYADENYLATE-BINDING PROTEIN 2-RELATED"/>
    <property type="match status" value="1"/>
</dbReference>
<dbReference type="GO" id="GO:0008143">
    <property type="term" value="F:poly(A) binding"/>
    <property type="evidence" value="ECO:0007669"/>
    <property type="project" value="TreeGrafter"/>
</dbReference>
<keyword evidence="7" id="KW-1185">Reference proteome</keyword>
<organism evidence="6 7">
    <name type="scientific">Populus tomentosa</name>
    <name type="common">Chinese white poplar</name>
    <dbReference type="NCBI Taxonomy" id="118781"/>
    <lineage>
        <taxon>Eukaryota</taxon>
        <taxon>Viridiplantae</taxon>
        <taxon>Streptophyta</taxon>
        <taxon>Embryophyta</taxon>
        <taxon>Tracheophyta</taxon>
        <taxon>Spermatophyta</taxon>
        <taxon>Magnoliopsida</taxon>
        <taxon>eudicotyledons</taxon>
        <taxon>Gunneridae</taxon>
        <taxon>Pentapetalae</taxon>
        <taxon>rosids</taxon>
        <taxon>fabids</taxon>
        <taxon>Malpighiales</taxon>
        <taxon>Salicaceae</taxon>
        <taxon>Saliceae</taxon>
        <taxon>Populus</taxon>
    </lineage>
</organism>
<gene>
    <name evidence="6" type="ORF">POTOM_028542</name>
</gene>
<keyword evidence="3" id="KW-0175">Coiled coil</keyword>
<dbReference type="CDD" id="cd12306">
    <property type="entry name" value="RRM_II_PABPs"/>
    <property type="match status" value="1"/>
</dbReference>
<evidence type="ECO:0000259" key="5">
    <source>
        <dbReference type="PROSITE" id="PS50102"/>
    </source>
</evidence>
<keyword evidence="1 2" id="KW-0694">RNA-binding</keyword>
<feature type="region of interest" description="Disordered" evidence="4">
    <location>
        <begin position="1"/>
        <end position="27"/>
    </location>
</feature>
<proteinExistence type="predicted"/>
<comment type="caution">
    <text evidence="6">The sequence shown here is derived from an EMBL/GenBank/DDBJ whole genome shotgun (WGS) entry which is preliminary data.</text>
</comment>
<feature type="coiled-coil region" evidence="3">
    <location>
        <begin position="33"/>
        <end position="67"/>
    </location>
</feature>
<dbReference type="PROSITE" id="PS50102">
    <property type="entry name" value="RRM"/>
    <property type="match status" value="1"/>
</dbReference>
<feature type="domain" description="RRM" evidence="5">
    <location>
        <begin position="268"/>
        <end position="351"/>
    </location>
</feature>
<protein>
    <recommendedName>
        <fullName evidence="5">RRM domain-containing protein</fullName>
    </recommendedName>
</protein>
<dbReference type="PANTHER" id="PTHR23236">
    <property type="entry name" value="EUKARYOTIC TRANSLATION INITIATION FACTOR 4B/4H"/>
    <property type="match status" value="1"/>
</dbReference>
<dbReference type="AlphaFoldDB" id="A0A8X7ZGS0"/>
<sequence>MEEEEHEVYGGEIPDVEGDMDPHNADVDMSAAEDDAVKELDEMKKRLKEMEEEAAALREMQAKVEKEMGAVPVEVVRGYSDGYVNDGISSKQDSVLMSMFCEMSWRSLICTGNSLCIPSQHAHIIYLHGYNVPTDPASAAANQANKEEADSRSVFVGNVRNIMVLLFFKFSVCIAGIDVNNDASNMIFEKKAVAFQEHGQVGICNLSCRVSTLLVMVFGASKTCDHGTHGEKGVECCLLWSELLTSFLPVGLSKVLEMFDKYAFFPLSDLAMSSLKTASSFVDYACTPEEVQQHFQSCGTVNRVTILTDKFGQPKGFAYVEFVEVEAVQEALALNESELHGRQLKVSPKRTNVPGMKQYRPRSFNPYMGNRFRRPYAPPYFYSPYGYGKVPRFRRSMRYMPYY</sequence>
<dbReference type="Proteomes" id="UP000886885">
    <property type="component" value="Chromosome 7D"/>
</dbReference>
<dbReference type="Pfam" id="PF00076">
    <property type="entry name" value="RRM_1"/>
    <property type="match status" value="1"/>
</dbReference>
<evidence type="ECO:0000256" key="4">
    <source>
        <dbReference type="SAM" id="MobiDB-lite"/>
    </source>
</evidence>
<name>A0A8X7ZGS0_POPTO</name>